<dbReference type="AlphaFoldDB" id="A0A427XSW1"/>
<keyword evidence="3" id="KW-1185">Reference proteome</keyword>
<feature type="region of interest" description="Disordered" evidence="1">
    <location>
        <begin position="243"/>
        <end position="280"/>
    </location>
</feature>
<proteinExistence type="predicted"/>
<reference evidence="2 3" key="1">
    <citation type="submission" date="2018-11" db="EMBL/GenBank/DDBJ databases">
        <title>Genome sequence of Apiotrichum porosum DSM 27194.</title>
        <authorList>
            <person name="Aliyu H."/>
            <person name="Gorte O."/>
            <person name="Ochsenreither K."/>
        </authorList>
    </citation>
    <scope>NUCLEOTIDE SEQUENCE [LARGE SCALE GENOMIC DNA]</scope>
    <source>
        <strain evidence="2 3">DSM 27194</strain>
    </source>
</reference>
<evidence type="ECO:0000256" key="1">
    <source>
        <dbReference type="SAM" id="MobiDB-lite"/>
    </source>
</evidence>
<dbReference type="RefSeq" id="XP_028476362.1">
    <property type="nucleotide sequence ID" value="XM_028623429.1"/>
</dbReference>
<evidence type="ECO:0000313" key="2">
    <source>
        <dbReference type="EMBL" id="RSH81907.1"/>
    </source>
</evidence>
<feature type="compositionally biased region" description="Basic and acidic residues" evidence="1">
    <location>
        <begin position="243"/>
        <end position="254"/>
    </location>
</feature>
<protein>
    <submittedName>
        <fullName evidence="2">Uncharacterized protein</fullName>
    </submittedName>
</protein>
<dbReference type="Proteomes" id="UP000279236">
    <property type="component" value="Unassembled WGS sequence"/>
</dbReference>
<accession>A0A427XSW1</accession>
<gene>
    <name evidence="2" type="ORF">EHS24_008104</name>
</gene>
<name>A0A427XSW1_9TREE</name>
<feature type="compositionally biased region" description="Low complexity" evidence="1">
    <location>
        <begin position="328"/>
        <end position="344"/>
    </location>
</feature>
<dbReference type="EMBL" id="RSCE01000006">
    <property type="protein sequence ID" value="RSH81907.1"/>
    <property type="molecule type" value="Genomic_DNA"/>
</dbReference>
<feature type="compositionally biased region" description="Low complexity" evidence="1">
    <location>
        <begin position="264"/>
        <end position="280"/>
    </location>
</feature>
<comment type="caution">
    <text evidence="2">The sequence shown here is derived from an EMBL/GenBank/DDBJ whole genome shotgun (WGS) entry which is preliminary data.</text>
</comment>
<organism evidence="2 3">
    <name type="scientific">Apiotrichum porosum</name>
    <dbReference type="NCBI Taxonomy" id="105984"/>
    <lineage>
        <taxon>Eukaryota</taxon>
        <taxon>Fungi</taxon>
        <taxon>Dikarya</taxon>
        <taxon>Basidiomycota</taxon>
        <taxon>Agaricomycotina</taxon>
        <taxon>Tremellomycetes</taxon>
        <taxon>Trichosporonales</taxon>
        <taxon>Trichosporonaceae</taxon>
        <taxon>Apiotrichum</taxon>
    </lineage>
</organism>
<dbReference type="GeneID" id="39592647"/>
<feature type="region of interest" description="Disordered" evidence="1">
    <location>
        <begin position="324"/>
        <end position="371"/>
    </location>
</feature>
<evidence type="ECO:0000313" key="3">
    <source>
        <dbReference type="Proteomes" id="UP000279236"/>
    </source>
</evidence>
<dbReference type="OrthoDB" id="2571901at2759"/>
<sequence length="371" mass="39772">MRSTLARQLGSATAAGRAAGPLASTSRPVLRAAISRASPMASVASSSRSIVTIPHPSLDPSLGETHFVIKSTSKITSMIQVFALVREAERKLGPIITMDVPRSADTFQPGNLVFITLLHPVKFNKEEPIVFEMDAPFVSKESTYLGGVTSADLSLAISGKPPRNGHQNVGPNTPMRVRIELWEKHDERMYSLAKFPEQRVRPSVFERREDSKLVDALKAFDGGFFGGLNGLADKYADLAGVPEDEHVPESEGKQKPTPLRRPQPVAEVVTPPEAAEPVAPVEPVEPKVPAAPARATKAEKMRLQALEVARRNAQQAAEAVQAKKDAEQAAATAAAAAPAAPAATPSVVLNIKPKQQEEKKSGWNWLSGSKS</sequence>